<feature type="region of interest" description="Disordered" evidence="2">
    <location>
        <begin position="3184"/>
        <end position="3209"/>
    </location>
</feature>
<feature type="region of interest" description="Disordered" evidence="2">
    <location>
        <begin position="2031"/>
        <end position="2070"/>
    </location>
</feature>
<feature type="compositionally biased region" description="Polar residues" evidence="2">
    <location>
        <begin position="1429"/>
        <end position="1453"/>
    </location>
</feature>
<comment type="caution">
    <text evidence="3">The sequence shown here is derived from an EMBL/GenBank/DDBJ whole genome shotgun (WGS) entry which is preliminary data.</text>
</comment>
<evidence type="ECO:0000256" key="2">
    <source>
        <dbReference type="SAM" id="MobiDB-lite"/>
    </source>
</evidence>
<feature type="region of interest" description="Disordered" evidence="2">
    <location>
        <begin position="2216"/>
        <end position="2257"/>
    </location>
</feature>
<feature type="compositionally biased region" description="Low complexity" evidence="2">
    <location>
        <begin position="1362"/>
        <end position="1375"/>
    </location>
</feature>
<feature type="region of interest" description="Disordered" evidence="2">
    <location>
        <begin position="1983"/>
        <end position="2004"/>
    </location>
</feature>
<feature type="compositionally biased region" description="Basic and acidic residues" evidence="2">
    <location>
        <begin position="1081"/>
        <end position="1111"/>
    </location>
</feature>
<feature type="region of interest" description="Disordered" evidence="2">
    <location>
        <begin position="2087"/>
        <end position="2161"/>
    </location>
</feature>
<feature type="compositionally biased region" description="Basic and acidic residues" evidence="2">
    <location>
        <begin position="2751"/>
        <end position="2760"/>
    </location>
</feature>
<dbReference type="OrthoDB" id="20872at2759"/>
<feature type="compositionally biased region" description="Basic and acidic residues" evidence="2">
    <location>
        <begin position="914"/>
        <end position="927"/>
    </location>
</feature>
<feature type="compositionally biased region" description="Basic and acidic residues" evidence="2">
    <location>
        <begin position="938"/>
        <end position="948"/>
    </location>
</feature>
<feature type="compositionally biased region" description="Acidic residues" evidence="2">
    <location>
        <begin position="2032"/>
        <end position="2042"/>
    </location>
</feature>
<evidence type="ECO:0000256" key="1">
    <source>
        <dbReference type="SAM" id="Coils"/>
    </source>
</evidence>
<feature type="compositionally biased region" description="Polar residues" evidence="2">
    <location>
        <begin position="1238"/>
        <end position="1250"/>
    </location>
</feature>
<accession>A0A8K0K973</accession>
<feature type="compositionally biased region" description="Basic and acidic residues" evidence="2">
    <location>
        <begin position="2327"/>
        <end position="2336"/>
    </location>
</feature>
<keyword evidence="4" id="KW-1185">Reference proteome</keyword>
<feature type="compositionally biased region" description="Acidic residues" evidence="2">
    <location>
        <begin position="2128"/>
        <end position="2153"/>
    </location>
</feature>
<reference evidence="3" key="1">
    <citation type="submission" date="2013-04" db="EMBL/GenBank/DDBJ databases">
        <authorList>
            <person name="Qu J."/>
            <person name="Murali S.C."/>
            <person name="Bandaranaike D."/>
            <person name="Bellair M."/>
            <person name="Blankenburg K."/>
            <person name="Chao H."/>
            <person name="Dinh H."/>
            <person name="Doddapaneni H."/>
            <person name="Downs B."/>
            <person name="Dugan-Rocha S."/>
            <person name="Elkadiri S."/>
            <person name="Gnanaolivu R.D."/>
            <person name="Hernandez B."/>
            <person name="Javaid M."/>
            <person name="Jayaseelan J.C."/>
            <person name="Lee S."/>
            <person name="Li M."/>
            <person name="Ming W."/>
            <person name="Munidasa M."/>
            <person name="Muniz J."/>
            <person name="Nguyen L."/>
            <person name="Ongeri F."/>
            <person name="Osuji N."/>
            <person name="Pu L.-L."/>
            <person name="Puazo M."/>
            <person name="Qu C."/>
            <person name="Quiroz J."/>
            <person name="Raj R."/>
            <person name="Weissenberger G."/>
            <person name="Xin Y."/>
            <person name="Zou X."/>
            <person name="Han Y."/>
            <person name="Richards S."/>
            <person name="Worley K."/>
            <person name="Muzny D."/>
            <person name="Gibbs R."/>
        </authorList>
    </citation>
    <scope>NUCLEOTIDE SEQUENCE</scope>
    <source>
        <strain evidence="3">Sampled in the wild</strain>
    </source>
</reference>
<sequence>MEGELVPANVEEAVAEVDTLQEIPTEGIPSEEVEKLPKSLRVDAEEAVEKASVTEEVANVVSPKEVASREDVVEELVSYTPEPVDDAISEAEVVKVVKELLPENDEKLLETLKLEFGEGEGTTEVKDDVPSESKEDLSAREVLEEPTNDKRVVVPVSLKRIPVVEMAIESGVMEEFVEEEKVSVLERKEMVEEVRLLREEVVERDVIFSEVTREVEDEVVRVDRISPIREDIAIAVSPIMEVVSKDATLAVEDDMESICSSNVFVEPTFSGRLPVPVSLDLVRDGQRAIHSDRAQGRVEHLFKSDISEFMPESTEIIQESFVGKAGEGSGVNLIPYRGELQDGSKLIHFETEMQYSEAHAEISGKISSFTEISDHGIVCHAPPGKEIDIGSSVDVLSLDSSEISLLGTSISKKVPDIKESDSQMGLSLSLIGSSSHLSTVSTLDVPISEDAISLSEKKGSQASVSTFHDVSDEPRRPVLSKSRREQLSILTKKVLTENEMNNLISEVKEVTRQIKQEVKELKPDLTPTPEGQVFPSQSFLEDFGLNLSSISEERTSLLENEKASGKLESPSIVVAIHSSYSSVPTTDVLQSPKSKVEPPSFVLPPSFSSEESSIKKASQFSSFTEDKSSKVVTIIEEEVVLDNVTETVVEELQTVSQISSSLVLPQPVTDELSQESVSHSIPPLLLKEISCKSSAESKSLDDMSHVSTSLDVSSHSVSGKSILESPTVEDLSPKKEESSILQLSTYPSLSMEKPVSSSVKECILDLEALSKEDVSSDIDIEMQCKIQEEILSPASTPGEDLESTILLSKDLPPMDEEVGVEKEELQELKVSTDFKPKIALKTDDIVLKDDDTIEVTLSEENPHLDEIESESDSHLETTLHTASSGATFVEINKDGQRSICVCEKIVKSQILSPKESESLPKKMESVTRKGAAAISRTKVKEPSKDHPIRSPIDSAESQGAVRKRPIPSKLTPPAVETDLQRSKKKITSRSLQLGDVQAVVDTHRKSTYGIHSETEERSSRHRVQKKSHYAEDTASSSSKKVSTTHRREDTFSSRATRMSRDTSGSVDSTDRKLSPARKSVSRKDEYDHAIGSKKVSSEIERKIVVREESSRDSSTTSKRQASLTTSSKHQLSQQESTKSMSPKSLVSAGAISKLPRSTSLKKKEAKKIESELSRTVDSTAQTSTHATSSVVRQTSTTHRSSKAIEKTVISSTKHEKKIKSQSKVIQPTRTIPEIPAVASTQKVQPSTSVEIQAFTAKPQKDVSPETPLSQKTEDISSEESVTISSPSPSFYQPSPGVQESSSRTPSLPSSPSRMRHSSTTSGSITQLMTSEVFTRTLDVTGAIEVIYRQPTSSESLRRIAPTKSTQLSTESTSSSIGMLASPHMDSAIGDTTDSSLSDSIALPSSSSDLDFSGTQEGNRHFVSRSSTIISTQKTSHPSTPSHLYPSPSSNLPQPTLRRTGRTMQVSEERLSPILDVRAVTPPRVKHKFEYVDDDDEVEESGDHPQGKLHAPHHSARCHQLFSTSASVQSMASHLEQIISDVRKDYWPSDSNIMEVNKFLEMLQSQAQSLTKLAVELPKRIGVVEGKLDYALQGHRMKSPNNDNLNLLASQQIISHHLTRDIAQIHNQDLPNNNHNIVLQKSDVGGIKEDTKGIPSTLEREELDNSEDSHHIKNNIDDISSSGSEGDYALIESNYNLESFENTSTDEEQDLIPVDLTDLNFTETKTSKGISPVEFQIDSEITTEKYYNFPSLGNSVDLSEVSILSCYSGLPTEIDNSDNRKMSSSESKVPLISVTHGEGTEGEMDEVDEIGRDIVDSHTDIEDLETDFEDMAISKDRKNLLVKPLVGDLGTLTDTEDLEASGDEDEEPQIDLSSPQIVAALEDALDTEGNYEELFKYDSVSNSGKTIVSSGKPMFQGLGFPEDSKTSGVATDVEDFSASDEDTVVVNTYPEVTSELIGEMLENSGSVEIEDNIKRLSSLASPLHTPKHVSSPALGHTSPEDGYLGEAAGISSPYCLSPIPSGNIRASAATDTEMLDSDSEEEISFISKSPHHLKERSSLKPPRFSKGSATDVEDIEFSDDERYQVDKKDKYSSKLLYDQPESRKERVKLSYKSKHHQQAERKGLGIHDEPEDLYTDVEDVEASGPEDDYADENSDNYLKEPLDKPIFSIEEMEGMYGNVMESQATLDSFYGQLTSTENPLTDTEDLAVSSPLKYLRKREVDDQSSISSECSTEEGSVQGSDSETRSGRRIWRESKASSQIQASEVKFIDQKDGKDPVPVLISPNASGGRRSFLLKSAKVSLLPAKPTDGGITDVEELLSSDDSAVEESMEKSKKEITENLEADEDKEEGATDFEDFEEENLEDIDFSPKLPPLMNPEDIPGFPPPVRELTLVKQDNEGHPTVLVLPLDDVKARGLFNPDEPGAAVTDIEDMADSGDDIEDSDLGLRVIDADGNKTILVTPDLPNIEGGVIETTESMKVEKKKLKLPSQAMADPTTDVEEMFIDTSPSQRRRKVRPRPQGSSSKKSPLAATSSAIAVTTTDVEEIEVSDVESLPPQMKLSESQNYFTGEVNEGESTPYTSDGKTTDLEDMEASDIDENFYGTQIREITATPEMLQAYGLETISEKQGDGPFSEEVREKILIKHSKMRSYESKSNSRKQGSLNSLPTIRMTSPSPDIPTTTDTEDIFASADEEKECPTPPAVDITFEFEEHSSVVHVKHTRKIDVDAPGEAMYVKGHRTLEAHTDVEDLGLSEEESHQNDGKVDFAGSSKENQDLDEHSEKILSQVSVYEEEKKICVCMGSENQDVSEKSSKVCICIGKPKGDLTVQSESSVKSEMFSQDANSSQLQQQIHSEHVAAREQVEGMADVGPPLPSIVSCTAAPSPSVSICYSSRKKPITDLTFPTDLHSHGETLAQTTSSVCGVPLKCSVSEDKESACSHVSKQHPSDDPSSPPPPLPSSFPPPKHSEKWHFPFRSASFIPVDVSKKESLTSEERITAFSLVSKDKRLKDDTKFRGSVKNKKGNLFHGDISHINSSSSNMSFMKDSKENKKVLGKEFISISQIERNEPLSKSFKEKGNKIYVDSSALNEQSKNCNLGRTSVQSDVKRNSKVILKATRVEPQSMRARAGSVSKLISKFEGLSLASNLSVQDQQTSVEPYPLTSLTQTIEKHSSSSTSDVPVVKVCQEDALSETSTNSQQGTQKNANGSNENVEPSSFKPVIRFTFLKDRSISPRRLDPNPIQESEAFKALCRDIKDSSIPSFNRQSYRSLPTFSSSSIKKHNLKPSETPTQSMPKLNYTLSRGAMEPQNLIQLRSKREVTMQRSHSLTDRFHPSELSIQRELQAVRVKKDQETLAPPSPPCRDRYTSTPTPSISATVKRNSFSPSAIPPISQQSLQMSATRRRILDSLMRLRTRKVVMDIPSISSSSQTSLETEGPFLENVPSQASSVRVRGALLKSPFIRSASSPPPHLRNLPGEGIDITHFIIWP</sequence>
<feature type="region of interest" description="Disordered" evidence="2">
    <location>
        <begin position="2318"/>
        <end position="2386"/>
    </location>
</feature>
<feature type="region of interest" description="Disordered" evidence="2">
    <location>
        <begin position="2934"/>
        <end position="2961"/>
    </location>
</feature>
<feature type="region of interest" description="Disordered" evidence="2">
    <location>
        <begin position="1352"/>
        <end position="1375"/>
    </location>
</feature>
<feature type="compositionally biased region" description="Polar residues" evidence="2">
    <location>
        <begin position="2654"/>
        <end position="2667"/>
    </location>
</feature>
<feature type="compositionally biased region" description="Polar residues" evidence="2">
    <location>
        <begin position="3360"/>
        <end position="3374"/>
    </location>
</feature>
<feature type="region of interest" description="Disordered" evidence="2">
    <location>
        <begin position="1429"/>
        <end position="1466"/>
    </location>
</feature>
<gene>
    <name evidence="3" type="ORF">J437_LFUL009651</name>
</gene>
<feature type="compositionally biased region" description="Low complexity" evidence="2">
    <location>
        <begin position="1278"/>
        <end position="1321"/>
    </location>
</feature>
<feature type="compositionally biased region" description="Low complexity" evidence="2">
    <location>
        <begin position="3375"/>
        <end position="3388"/>
    </location>
</feature>
<feature type="compositionally biased region" description="Low complexity" evidence="2">
    <location>
        <begin position="1178"/>
        <end position="1189"/>
    </location>
</feature>
<feature type="region of interest" description="Disordered" evidence="2">
    <location>
        <begin position="2483"/>
        <end position="2535"/>
    </location>
</feature>
<feature type="compositionally biased region" description="Basic and acidic residues" evidence="2">
    <location>
        <begin position="2241"/>
        <end position="2254"/>
    </location>
</feature>
<feature type="compositionally biased region" description="Acidic residues" evidence="2">
    <location>
        <begin position="2337"/>
        <end position="2364"/>
    </location>
</feature>
<feature type="region of interest" description="Disordered" evidence="2">
    <location>
        <begin position="2644"/>
        <end position="2677"/>
    </location>
</feature>
<name>A0A8K0K973_LADFU</name>
<feature type="compositionally biased region" description="Polar residues" evidence="2">
    <location>
        <begin position="1052"/>
        <end position="1067"/>
    </location>
</feature>
<organism evidence="3 4">
    <name type="scientific">Ladona fulva</name>
    <name type="common">Scarce chaser dragonfly</name>
    <name type="synonym">Libellula fulva</name>
    <dbReference type="NCBI Taxonomy" id="123851"/>
    <lineage>
        <taxon>Eukaryota</taxon>
        <taxon>Metazoa</taxon>
        <taxon>Ecdysozoa</taxon>
        <taxon>Arthropoda</taxon>
        <taxon>Hexapoda</taxon>
        <taxon>Insecta</taxon>
        <taxon>Pterygota</taxon>
        <taxon>Palaeoptera</taxon>
        <taxon>Odonata</taxon>
        <taxon>Epiprocta</taxon>
        <taxon>Anisoptera</taxon>
        <taxon>Libelluloidea</taxon>
        <taxon>Libellulidae</taxon>
        <taxon>Ladona</taxon>
    </lineage>
</organism>
<proteinExistence type="predicted"/>
<feature type="region of interest" description="Disordered" evidence="2">
    <location>
        <begin position="914"/>
        <end position="1326"/>
    </location>
</feature>
<evidence type="ECO:0000313" key="3">
    <source>
        <dbReference type="EMBL" id="KAG8230067.1"/>
    </source>
</evidence>
<feature type="compositionally biased region" description="Polar residues" evidence="2">
    <location>
        <begin position="3185"/>
        <end position="3208"/>
    </location>
</feature>
<feature type="compositionally biased region" description="Pro residues" evidence="2">
    <location>
        <begin position="2946"/>
        <end position="2959"/>
    </location>
</feature>
<feature type="region of interest" description="Disordered" evidence="2">
    <location>
        <begin position="3343"/>
        <end position="3388"/>
    </location>
</feature>
<feature type="region of interest" description="Disordered" evidence="2">
    <location>
        <begin position="2748"/>
        <end position="2776"/>
    </location>
</feature>
<feature type="compositionally biased region" description="Low complexity" evidence="2">
    <location>
        <begin position="2668"/>
        <end position="2677"/>
    </location>
</feature>
<feature type="region of interest" description="Disordered" evidence="2">
    <location>
        <begin position="463"/>
        <end position="482"/>
    </location>
</feature>
<feature type="compositionally biased region" description="Basic and acidic residues" evidence="2">
    <location>
        <begin position="2116"/>
        <end position="2127"/>
    </location>
</feature>
<keyword evidence="1" id="KW-0175">Coiled coil</keyword>
<feature type="compositionally biased region" description="Polar residues" evidence="2">
    <location>
        <begin position="2222"/>
        <end position="2240"/>
    </location>
</feature>
<feature type="compositionally biased region" description="Polar residues" evidence="2">
    <location>
        <begin position="1118"/>
        <end position="1144"/>
    </location>
</feature>
<feature type="coiled-coil region" evidence="1">
    <location>
        <begin position="493"/>
        <end position="520"/>
    </location>
</feature>
<dbReference type="EMBL" id="KZ308462">
    <property type="protein sequence ID" value="KAG8230067.1"/>
    <property type="molecule type" value="Genomic_DNA"/>
</dbReference>
<protein>
    <submittedName>
        <fullName evidence="3">Uncharacterized protein</fullName>
    </submittedName>
</protein>
<evidence type="ECO:0000313" key="4">
    <source>
        <dbReference type="Proteomes" id="UP000792457"/>
    </source>
</evidence>
<reference evidence="3" key="2">
    <citation type="submission" date="2017-10" db="EMBL/GenBank/DDBJ databases">
        <title>Ladona fulva Genome sequencing and assembly.</title>
        <authorList>
            <person name="Murali S."/>
            <person name="Richards S."/>
            <person name="Bandaranaike D."/>
            <person name="Bellair M."/>
            <person name="Blankenburg K."/>
            <person name="Chao H."/>
            <person name="Dinh H."/>
            <person name="Doddapaneni H."/>
            <person name="Dugan-Rocha S."/>
            <person name="Elkadiri S."/>
            <person name="Gnanaolivu R."/>
            <person name="Hernandez B."/>
            <person name="Skinner E."/>
            <person name="Javaid M."/>
            <person name="Lee S."/>
            <person name="Li M."/>
            <person name="Ming W."/>
            <person name="Munidasa M."/>
            <person name="Muniz J."/>
            <person name="Nguyen L."/>
            <person name="Hughes D."/>
            <person name="Osuji N."/>
            <person name="Pu L.-L."/>
            <person name="Puazo M."/>
            <person name="Qu C."/>
            <person name="Quiroz J."/>
            <person name="Raj R."/>
            <person name="Weissenberger G."/>
            <person name="Xin Y."/>
            <person name="Zou X."/>
            <person name="Han Y."/>
            <person name="Worley K."/>
            <person name="Muzny D."/>
            <person name="Gibbs R."/>
        </authorList>
    </citation>
    <scope>NUCLEOTIDE SEQUENCE</scope>
    <source>
        <strain evidence="3">Sampled in the wild</strain>
    </source>
</reference>
<feature type="compositionally biased region" description="Basic and acidic residues" evidence="2">
    <location>
        <begin position="469"/>
        <end position="482"/>
    </location>
</feature>
<dbReference type="Proteomes" id="UP000792457">
    <property type="component" value="Unassembled WGS sequence"/>
</dbReference>